<sequence length="334" mass="36208">MHPDLGGLYKTPVTYAYMCGTGLASAAGLFLERAHDLPLGDAPIVGLLASHACIVDLKMMSRHSQYWRLITCHLGFQNGMAVAFGIYLIFNCRVIERQFGSKKFGSFMFLVLVLSTLLQIVCLKAKVVPTIASGPYAVIGALMVVFFGTLSFSSHFTVASIGNVPKLQPALFSAMGLNFSEKSSTYFMMCLVCLRSVDAALPFSTGALVGLLYQSKRLPLARFRLPGVLSWVFELFHPIFDVVPSSVLAQQRQRQLQELQRRQGHAPAPHGQGFRDQLLPGMGGAMPMPVAAPPSDAAIEQLTALGFERDQAIAALRAADNNVEAAANRLLNGM</sequence>
<feature type="transmembrane region" description="Helical" evidence="6">
    <location>
        <begin position="135"/>
        <end position="156"/>
    </location>
</feature>
<evidence type="ECO:0000256" key="1">
    <source>
        <dbReference type="ARBA" id="ARBA00004141"/>
    </source>
</evidence>
<dbReference type="PROSITE" id="PS50030">
    <property type="entry name" value="UBA"/>
    <property type="match status" value="1"/>
</dbReference>
<keyword evidence="3 6" id="KW-1133">Transmembrane helix</keyword>
<gene>
    <name evidence="8" type="ORF">ACHHYP_00980</name>
</gene>
<comment type="caution">
    <text evidence="8">The sequence shown here is derived from an EMBL/GenBank/DDBJ whole genome shotgun (WGS) entry which is preliminary data.</text>
</comment>
<feature type="domain" description="UBA" evidence="7">
    <location>
        <begin position="293"/>
        <end position="333"/>
    </location>
</feature>
<protein>
    <recommendedName>
        <fullName evidence="7">UBA domain-containing protein</fullName>
    </recommendedName>
</protein>
<dbReference type="Gene3D" id="1.10.8.10">
    <property type="entry name" value="DNA helicase RuvA subunit, C-terminal domain"/>
    <property type="match status" value="1"/>
</dbReference>
<dbReference type="GO" id="GO:0004252">
    <property type="term" value="F:serine-type endopeptidase activity"/>
    <property type="evidence" value="ECO:0007669"/>
    <property type="project" value="TreeGrafter"/>
</dbReference>
<dbReference type="Proteomes" id="UP000243579">
    <property type="component" value="Unassembled WGS sequence"/>
</dbReference>
<feature type="transmembrane region" description="Helical" evidence="6">
    <location>
        <begin position="104"/>
        <end position="123"/>
    </location>
</feature>
<dbReference type="SUPFAM" id="SSF144091">
    <property type="entry name" value="Rhomboid-like"/>
    <property type="match status" value="1"/>
</dbReference>
<feature type="region of interest" description="Disordered" evidence="5">
    <location>
        <begin position="258"/>
        <end position="278"/>
    </location>
</feature>
<reference evidence="8 9" key="1">
    <citation type="journal article" date="2014" name="Genome Biol. Evol.">
        <title>The secreted proteins of Achlya hypogyna and Thraustotheca clavata identify the ancestral oomycete secretome and reveal gene acquisitions by horizontal gene transfer.</title>
        <authorList>
            <person name="Misner I."/>
            <person name="Blouin N."/>
            <person name="Leonard G."/>
            <person name="Richards T.A."/>
            <person name="Lane C.E."/>
        </authorList>
    </citation>
    <scope>NUCLEOTIDE SEQUENCE [LARGE SCALE GENOMIC DNA]</scope>
    <source>
        <strain evidence="8 9">ATCC 48635</strain>
    </source>
</reference>
<evidence type="ECO:0000259" key="7">
    <source>
        <dbReference type="PROSITE" id="PS50030"/>
    </source>
</evidence>
<dbReference type="PANTHER" id="PTHR43066:SF21">
    <property type="entry name" value="UBIQUITIN-ASSOCIATED DOMAIN-CONTAINING PROTEIN 2"/>
    <property type="match status" value="1"/>
</dbReference>
<keyword evidence="2 6" id="KW-0812">Transmembrane</keyword>
<evidence type="ECO:0000256" key="4">
    <source>
        <dbReference type="ARBA" id="ARBA00023136"/>
    </source>
</evidence>
<keyword evidence="9" id="KW-1185">Reference proteome</keyword>
<evidence type="ECO:0000256" key="3">
    <source>
        <dbReference type="ARBA" id="ARBA00022989"/>
    </source>
</evidence>
<dbReference type="InterPro" id="IPR015940">
    <property type="entry name" value="UBA"/>
</dbReference>
<evidence type="ECO:0000313" key="9">
    <source>
        <dbReference type="Proteomes" id="UP000243579"/>
    </source>
</evidence>
<dbReference type="STRING" id="1202772.A0A1V9Z9J1"/>
<dbReference type="EMBL" id="JNBR01000354">
    <property type="protein sequence ID" value="OQR94676.1"/>
    <property type="molecule type" value="Genomic_DNA"/>
</dbReference>
<proteinExistence type="predicted"/>
<comment type="subcellular location">
    <subcellularLocation>
        <location evidence="1">Membrane</location>
        <topology evidence="1">Multi-pass membrane protein</topology>
    </subcellularLocation>
</comment>
<evidence type="ECO:0000313" key="8">
    <source>
        <dbReference type="EMBL" id="OQR94676.1"/>
    </source>
</evidence>
<keyword evidence="4 6" id="KW-0472">Membrane</keyword>
<dbReference type="SMART" id="SM00165">
    <property type="entry name" value="UBA"/>
    <property type="match status" value="1"/>
</dbReference>
<dbReference type="FunFam" id="1.10.8.10:FF:000003">
    <property type="entry name" value="UV excision repair protein RAD23 homolog"/>
    <property type="match status" value="1"/>
</dbReference>
<evidence type="ECO:0000256" key="5">
    <source>
        <dbReference type="SAM" id="MobiDB-lite"/>
    </source>
</evidence>
<name>A0A1V9Z9J1_ACHHY</name>
<dbReference type="GO" id="GO:0016020">
    <property type="term" value="C:membrane"/>
    <property type="evidence" value="ECO:0007669"/>
    <property type="project" value="UniProtKB-SubCell"/>
</dbReference>
<dbReference type="SUPFAM" id="SSF46934">
    <property type="entry name" value="UBA-like"/>
    <property type="match status" value="1"/>
</dbReference>
<feature type="transmembrane region" description="Helical" evidence="6">
    <location>
        <begin position="69"/>
        <end position="89"/>
    </location>
</feature>
<dbReference type="AlphaFoldDB" id="A0A1V9Z9J1"/>
<dbReference type="PANTHER" id="PTHR43066">
    <property type="entry name" value="RHOMBOID-RELATED PROTEIN"/>
    <property type="match status" value="1"/>
</dbReference>
<evidence type="ECO:0000256" key="6">
    <source>
        <dbReference type="SAM" id="Phobius"/>
    </source>
</evidence>
<dbReference type="InterPro" id="IPR009060">
    <property type="entry name" value="UBA-like_sf"/>
</dbReference>
<organism evidence="8 9">
    <name type="scientific">Achlya hypogyna</name>
    <name type="common">Oomycete</name>
    <name type="synonym">Protoachlya hypogyna</name>
    <dbReference type="NCBI Taxonomy" id="1202772"/>
    <lineage>
        <taxon>Eukaryota</taxon>
        <taxon>Sar</taxon>
        <taxon>Stramenopiles</taxon>
        <taxon>Oomycota</taxon>
        <taxon>Saprolegniomycetes</taxon>
        <taxon>Saprolegniales</taxon>
        <taxon>Achlyaceae</taxon>
        <taxon>Achlya</taxon>
    </lineage>
</organism>
<feature type="transmembrane region" description="Helical" evidence="6">
    <location>
        <begin position="186"/>
        <end position="213"/>
    </location>
</feature>
<feature type="transmembrane region" description="Helical" evidence="6">
    <location>
        <begin position="12"/>
        <end position="31"/>
    </location>
</feature>
<evidence type="ECO:0000256" key="2">
    <source>
        <dbReference type="ARBA" id="ARBA00022692"/>
    </source>
</evidence>
<dbReference type="OrthoDB" id="272778at2759"/>
<accession>A0A1V9Z9J1</accession>
<dbReference type="Gene3D" id="1.20.1540.10">
    <property type="entry name" value="Rhomboid-like"/>
    <property type="match status" value="1"/>
</dbReference>
<dbReference type="InterPro" id="IPR035952">
    <property type="entry name" value="Rhomboid-like_sf"/>
</dbReference>
<dbReference type="Pfam" id="PF00627">
    <property type="entry name" value="UBA"/>
    <property type="match status" value="1"/>
</dbReference>